<evidence type="ECO:0000313" key="5">
    <source>
        <dbReference type="EMBL" id="QEH62062.1"/>
    </source>
</evidence>
<keyword evidence="1 3" id="KW-0963">Cytoplasm</keyword>
<comment type="function">
    <text evidence="3">Required for maturation of 30S ribosomal subunits.</text>
</comment>
<dbReference type="KEGG" id="schi:SCHIN_v1c08670"/>
<keyword evidence="2 3" id="KW-0690">Ribosome biogenesis</keyword>
<dbReference type="InterPro" id="IPR028989">
    <property type="entry name" value="RimP_N"/>
</dbReference>
<dbReference type="Pfam" id="PF02576">
    <property type="entry name" value="RimP_N"/>
    <property type="match status" value="1"/>
</dbReference>
<dbReference type="InterPro" id="IPR035956">
    <property type="entry name" value="RimP_N_sf"/>
</dbReference>
<name>A0A5B9Y7I6_9MOLU</name>
<dbReference type="InterPro" id="IPR003728">
    <property type="entry name" value="Ribosome_maturation_RimP"/>
</dbReference>
<accession>A0A5B9Y7I6</accession>
<dbReference type="EMBL" id="CP043026">
    <property type="protein sequence ID" value="QEH62062.1"/>
    <property type="molecule type" value="Genomic_DNA"/>
</dbReference>
<dbReference type="Gene3D" id="3.30.300.70">
    <property type="entry name" value="RimP-like superfamily, N-terminal"/>
    <property type="match status" value="1"/>
</dbReference>
<dbReference type="RefSeq" id="WP_166508433.1">
    <property type="nucleotide sequence ID" value="NZ_CP043026.1"/>
</dbReference>
<evidence type="ECO:0000313" key="6">
    <source>
        <dbReference type="Proteomes" id="UP000323144"/>
    </source>
</evidence>
<dbReference type="PANTHER" id="PTHR33867:SF1">
    <property type="entry name" value="RIBOSOME MATURATION FACTOR RIMP"/>
    <property type="match status" value="1"/>
</dbReference>
<proteinExistence type="inferred from homology"/>
<dbReference type="SUPFAM" id="SSF75420">
    <property type="entry name" value="YhbC-like, N-terminal domain"/>
    <property type="match status" value="1"/>
</dbReference>
<feature type="domain" description="Ribosome maturation factor RimP N-terminal" evidence="4">
    <location>
        <begin position="14"/>
        <end position="89"/>
    </location>
</feature>
<dbReference type="Gene3D" id="2.30.30.180">
    <property type="entry name" value="Ribosome maturation factor RimP, C-terminal domain"/>
    <property type="match status" value="1"/>
</dbReference>
<sequence>MIKELVENKYMAKIKEILEENELSLYELNWVFEHESNVLQILAENKDATKKFIEFDALIAANEAISSLLDEDESIVEPYILEVSSAGAERAVKDQKTLENNIGSYFYIKSNIAFEGVNEFNATLNDYNKETNTFLFNFFLKGKPKKANLKFEDISFIRFAVKF</sequence>
<dbReference type="InterPro" id="IPR036847">
    <property type="entry name" value="RimP_C_sf"/>
</dbReference>
<gene>
    <name evidence="3 5" type="primary">rimP</name>
    <name evidence="5" type="ORF">SCHIN_v1c08670</name>
</gene>
<dbReference type="SUPFAM" id="SSF74942">
    <property type="entry name" value="YhbC-like, C-terminal domain"/>
    <property type="match status" value="1"/>
</dbReference>
<evidence type="ECO:0000256" key="3">
    <source>
        <dbReference type="HAMAP-Rule" id="MF_01077"/>
    </source>
</evidence>
<dbReference type="HAMAP" id="MF_01077">
    <property type="entry name" value="RimP"/>
    <property type="match status" value="1"/>
</dbReference>
<dbReference type="AlphaFoldDB" id="A0A5B9Y7I6"/>
<dbReference type="PANTHER" id="PTHR33867">
    <property type="entry name" value="RIBOSOME MATURATION FACTOR RIMP"/>
    <property type="match status" value="1"/>
</dbReference>
<dbReference type="GO" id="GO:0005829">
    <property type="term" value="C:cytosol"/>
    <property type="evidence" value="ECO:0007669"/>
    <property type="project" value="TreeGrafter"/>
</dbReference>
<comment type="similarity">
    <text evidence="3">Belongs to the RimP family.</text>
</comment>
<keyword evidence="6" id="KW-1185">Reference proteome</keyword>
<organism evidence="5 6">
    <name type="scientific">Spiroplasma chinense</name>
    <dbReference type="NCBI Taxonomy" id="216932"/>
    <lineage>
        <taxon>Bacteria</taxon>
        <taxon>Bacillati</taxon>
        <taxon>Mycoplasmatota</taxon>
        <taxon>Mollicutes</taxon>
        <taxon>Entomoplasmatales</taxon>
        <taxon>Spiroplasmataceae</taxon>
        <taxon>Spiroplasma</taxon>
    </lineage>
</organism>
<evidence type="ECO:0000256" key="2">
    <source>
        <dbReference type="ARBA" id="ARBA00022517"/>
    </source>
</evidence>
<dbReference type="Proteomes" id="UP000323144">
    <property type="component" value="Chromosome"/>
</dbReference>
<dbReference type="GO" id="GO:0006412">
    <property type="term" value="P:translation"/>
    <property type="evidence" value="ECO:0007669"/>
    <property type="project" value="TreeGrafter"/>
</dbReference>
<evidence type="ECO:0000259" key="4">
    <source>
        <dbReference type="Pfam" id="PF02576"/>
    </source>
</evidence>
<reference evidence="5 6" key="1">
    <citation type="submission" date="2019-08" db="EMBL/GenBank/DDBJ databases">
        <title>Complete genome sequence of Spiroplasma chinense CCH (DSM 19755).</title>
        <authorList>
            <person name="Shen H.-Y."/>
            <person name="Lin Y.-C."/>
            <person name="Chou L."/>
            <person name="Kuo C.-H."/>
        </authorList>
    </citation>
    <scope>NUCLEOTIDE SEQUENCE [LARGE SCALE GENOMIC DNA]</scope>
    <source>
        <strain evidence="5 6">CCH</strain>
    </source>
</reference>
<protein>
    <recommendedName>
        <fullName evidence="3">Ribosome maturation factor RimP</fullName>
    </recommendedName>
</protein>
<evidence type="ECO:0000256" key="1">
    <source>
        <dbReference type="ARBA" id="ARBA00022490"/>
    </source>
</evidence>
<comment type="subcellular location">
    <subcellularLocation>
        <location evidence="3">Cytoplasm</location>
    </subcellularLocation>
</comment>
<dbReference type="GO" id="GO:0000028">
    <property type="term" value="P:ribosomal small subunit assembly"/>
    <property type="evidence" value="ECO:0007669"/>
    <property type="project" value="TreeGrafter"/>
</dbReference>